<feature type="coiled-coil region" evidence="1">
    <location>
        <begin position="140"/>
        <end position="178"/>
    </location>
</feature>
<evidence type="ECO:0000313" key="3">
    <source>
        <dbReference type="Proteomes" id="UP000070544"/>
    </source>
</evidence>
<protein>
    <submittedName>
        <fullName evidence="2">Uncharacterized protein</fullName>
    </submittedName>
</protein>
<sequence length="200" mass="22732">MVPTPVNQPAPVDGAGEAQKFAEKWITICSDIRLQWDLFDAVRSAIQHHITNARVPKLINELATLKAEAPLKISGLEVQLAKVQADKALLGAQFAKLHIREHEQQQDLTARVAQMQSDLTRRVEEAERFRAEKIISDAAEERRKTAVAELEKRLDELKSEYMSEETKLEERLDALQQKVQVTGTVGGQWAIPIVISFWWW</sequence>
<dbReference type="AlphaFoldDB" id="A0A139A448"/>
<keyword evidence="1" id="KW-0175">Coiled coil</keyword>
<organism evidence="2 3">
    <name type="scientific">Gonapodya prolifera (strain JEL478)</name>
    <name type="common">Monoblepharis prolifera</name>
    <dbReference type="NCBI Taxonomy" id="1344416"/>
    <lineage>
        <taxon>Eukaryota</taxon>
        <taxon>Fungi</taxon>
        <taxon>Fungi incertae sedis</taxon>
        <taxon>Chytridiomycota</taxon>
        <taxon>Chytridiomycota incertae sedis</taxon>
        <taxon>Monoblepharidomycetes</taxon>
        <taxon>Monoblepharidales</taxon>
        <taxon>Gonapodyaceae</taxon>
        <taxon>Gonapodya</taxon>
    </lineage>
</organism>
<accession>A0A139A448</accession>
<reference evidence="2 3" key="1">
    <citation type="journal article" date="2015" name="Genome Biol. Evol.">
        <title>Phylogenomic analyses indicate that early fungi evolved digesting cell walls of algal ancestors of land plants.</title>
        <authorList>
            <person name="Chang Y."/>
            <person name="Wang S."/>
            <person name="Sekimoto S."/>
            <person name="Aerts A.L."/>
            <person name="Choi C."/>
            <person name="Clum A."/>
            <person name="LaButti K.M."/>
            <person name="Lindquist E.A."/>
            <person name="Yee Ngan C."/>
            <person name="Ohm R.A."/>
            <person name="Salamov A.A."/>
            <person name="Grigoriev I.V."/>
            <person name="Spatafora J.W."/>
            <person name="Berbee M.L."/>
        </authorList>
    </citation>
    <scope>NUCLEOTIDE SEQUENCE [LARGE SCALE GENOMIC DNA]</scope>
    <source>
        <strain evidence="2 3">JEL478</strain>
    </source>
</reference>
<evidence type="ECO:0000313" key="2">
    <source>
        <dbReference type="EMBL" id="KXS11368.1"/>
    </source>
</evidence>
<name>A0A139A448_GONPJ</name>
<gene>
    <name evidence="2" type="ORF">M427DRAFT_35904</name>
</gene>
<keyword evidence="3" id="KW-1185">Reference proteome</keyword>
<evidence type="ECO:0000256" key="1">
    <source>
        <dbReference type="SAM" id="Coils"/>
    </source>
</evidence>
<proteinExistence type="predicted"/>
<dbReference type="EMBL" id="KQ965803">
    <property type="protein sequence ID" value="KXS11368.1"/>
    <property type="molecule type" value="Genomic_DNA"/>
</dbReference>
<dbReference type="Proteomes" id="UP000070544">
    <property type="component" value="Unassembled WGS sequence"/>
</dbReference>